<feature type="compositionally biased region" description="Basic and acidic residues" evidence="1">
    <location>
        <begin position="301"/>
        <end position="313"/>
    </location>
</feature>
<organism evidence="2 3">
    <name type="scientific">Aspergillus pseudodeflectus</name>
    <dbReference type="NCBI Taxonomy" id="176178"/>
    <lineage>
        <taxon>Eukaryota</taxon>
        <taxon>Fungi</taxon>
        <taxon>Dikarya</taxon>
        <taxon>Ascomycota</taxon>
        <taxon>Pezizomycotina</taxon>
        <taxon>Eurotiomycetes</taxon>
        <taxon>Eurotiomycetidae</taxon>
        <taxon>Eurotiales</taxon>
        <taxon>Aspergillaceae</taxon>
        <taxon>Aspergillus</taxon>
        <taxon>Aspergillus subgen. Nidulantes</taxon>
    </lineage>
</organism>
<comment type="caution">
    <text evidence="2">The sequence shown here is derived from an EMBL/GenBank/DDBJ whole genome shotgun (WGS) entry which is preliminary data.</text>
</comment>
<reference evidence="2 3" key="1">
    <citation type="submission" date="2024-07" db="EMBL/GenBank/DDBJ databases">
        <title>Section-level genome sequencing and comparative genomics of Aspergillus sections Usti and Cavernicolus.</title>
        <authorList>
            <consortium name="Lawrence Berkeley National Laboratory"/>
            <person name="Nybo J.L."/>
            <person name="Vesth T.C."/>
            <person name="Theobald S."/>
            <person name="Frisvad J.C."/>
            <person name="Larsen T.O."/>
            <person name="Kjaerboelling I."/>
            <person name="Rothschild-Mancinelli K."/>
            <person name="Lyhne E.K."/>
            <person name="Kogle M.E."/>
            <person name="Barry K."/>
            <person name="Clum A."/>
            <person name="Na H."/>
            <person name="Ledsgaard L."/>
            <person name="Lin J."/>
            <person name="Lipzen A."/>
            <person name="Kuo A."/>
            <person name="Riley R."/>
            <person name="Mondo S."/>
            <person name="LaButti K."/>
            <person name="Haridas S."/>
            <person name="Pangalinan J."/>
            <person name="Salamov A.A."/>
            <person name="Simmons B.A."/>
            <person name="Magnuson J.K."/>
            <person name="Chen J."/>
            <person name="Drula E."/>
            <person name="Henrissat B."/>
            <person name="Wiebenga A."/>
            <person name="Lubbers R.J."/>
            <person name="Gomes A.C."/>
            <person name="Macurrencykelacurrency M.R."/>
            <person name="Stajich J."/>
            <person name="Grigoriev I.V."/>
            <person name="Mortensen U.H."/>
            <person name="De vries R.P."/>
            <person name="Baker S.E."/>
            <person name="Andersen M.R."/>
        </authorList>
    </citation>
    <scope>NUCLEOTIDE SEQUENCE [LARGE SCALE GENOMIC DNA]</scope>
    <source>
        <strain evidence="2 3">CBS 756.74</strain>
    </source>
</reference>
<feature type="compositionally biased region" description="Basic and acidic residues" evidence="1">
    <location>
        <begin position="981"/>
        <end position="993"/>
    </location>
</feature>
<feature type="region of interest" description="Disordered" evidence="1">
    <location>
        <begin position="582"/>
        <end position="601"/>
    </location>
</feature>
<feature type="compositionally biased region" description="Polar residues" evidence="1">
    <location>
        <begin position="251"/>
        <end position="260"/>
    </location>
</feature>
<dbReference type="GeneID" id="98157661"/>
<feature type="compositionally biased region" description="Polar residues" evidence="1">
    <location>
        <begin position="136"/>
        <end position="153"/>
    </location>
</feature>
<feature type="compositionally biased region" description="Polar residues" evidence="1">
    <location>
        <begin position="176"/>
        <end position="189"/>
    </location>
</feature>
<feature type="compositionally biased region" description="Basic and acidic residues" evidence="1">
    <location>
        <begin position="957"/>
        <end position="970"/>
    </location>
</feature>
<protein>
    <submittedName>
        <fullName evidence="2">Uncharacterized protein</fullName>
    </submittedName>
</protein>
<feature type="compositionally biased region" description="Basic and acidic residues" evidence="1">
    <location>
        <begin position="423"/>
        <end position="435"/>
    </location>
</feature>
<feature type="compositionally biased region" description="Polar residues" evidence="1">
    <location>
        <begin position="220"/>
        <end position="236"/>
    </location>
</feature>
<sequence length="1151" mass="126286">MERVQTMPTESHTASNDPSTPIVRPADIYRRMREEQKAQQAGPAQSSSEERTLGSPPTSNAPTEIETTAASAITNEPPTISLPDVKRFSAFSPDFFTASESHPQSPAMEMPQLQHVPSLGFRSAVNQAFDVPETPSTIADSVARSNSDSTTAISPIINRRGTVDDKTPTIEEEPNESINQHSDAPTDSNGVFKPGHRRDLSLPSPSNSPSRRPIIMEPNPTASSELAQISAGTPSESPRDAPSQHLVPASITPSQESSGQDLPAPLNVQTNVAPGPTVTTDNVPVIIPSMSSENSPEDTENDRLRKEIIRSLSRENTPSDQLDHTPPQTRQDNLVPNEGYWNEPQISGPSISDKEKKPKLQRRFSWEESSEDEDPTPIPQEPLARPPPIPGQYPLSEESIHPDPVLAPAPQPPEQPPQPVEHVGGRDESVPEKPKLTVVPPWVADSVSIPSNSYVHEPAQPQPPETFARAEEGQSYSPDQHSLEPPTQILSAAASIESGLLGFKDILGFQSPEERVKAFDRTRDQFAVIDTGLSNWLQVTLHAHPEHSDVVDRNSKPLSEEFKNSVPRTKFPKLSSLGNLASSLQDGSHSSSGHIRRPSAPLGSIKQHQVGKDFLHTAGVLALVSSAQSAPAIPVLLRDKGSRIRTIILVHPVRLKRLAARMWIALHVQGQQHLALRQLPSVSSLGVQEADHLLDPPPPLVQKLGESFCCAIQIQPPPASRNPRPSSIATPKLLSPLSPQHDWSRRPEQISSSRDPASHRISSSPMEKLKNVGRFRRISMGSNQPDFTAGQSPKKPFRLTGLFSRTHKKSGPPEQIERSSDNSSSIPPLAPLSPRPDSRIASSSISSFDNYERPVSLPDGRDALNNSRRPPPEGYFAHESPESFSVTQPHHQHLRGATSSDRMRLSDPSPLDPGRLSPHHSPPYHSPQTPRRQQHVSSPRLSSPIPSPVPHTPPSRGRSEDRTYAQDLHLRSRSPKAFAPRPEERNLPKHDPTDPAFRLGAFRSSNPRTSRVGDQELPWKITIPGEDEATIDPSASWRQETVGVLNDTRLPTYQEDVQEHGPSQQPEDEKRGPPLPDPPTNTVNAPQLQLPNHASPEHPHRPPARAINSFEAAVELPVRADDDSSEEIMMSSTAYPGQEWRPLGFSEWEHQ</sequence>
<feature type="compositionally biased region" description="Polar residues" evidence="1">
    <location>
        <begin position="1080"/>
        <end position="1092"/>
    </location>
</feature>
<feature type="region of interest" description="Disordered" evidence="1">
    <location>
        <begin position="136"/>
        <end position="437"/>
    </location>
</feature>
<feature type="region of interest" description="Disordered" evidence="1">
    <location>
        <begin position="1"/>
        <end position="84"/>
    </location>
</feature>
<evidence type="ECO:0000256" key="1">
    <source>
        <dbReference type="SAM" id="MobiDB-lite"/>
    </source>
</evidence>
<feature type="region of interest" description="Disordered" evidence="1">
    <location>
        <begin position="453"/>
        <end position="484"/>
    </location>
</feature>
<feature type="compositionally biased region" description="Low complexity" evidence="1">
    <location>
        <begin position="61"/>
        <end position="74"/>
    </location>
</feature>
<evidence type="ECO:0000313" key="3">
    <source>
        <dbReference type="Proteomes" id="UP001610444"/>
    </source>
</evidence>
<dbReference type="EMBL" id="JBFXLR010000002">
    <property type="protein sequence ID" value="KAL2860503.1"/>
    <property type="molecule type" value="Genomic_DNA"/>
</dbReference>
<gene>
    <name evidence="2" type="ORF">BJX68DRAFT_252125</name>
</gene>
<feature type="region of interest" description="Disordered" evidence="1">
    <location>
        <begin position="1120"/>
        <end position="1151"/>
    </location>
</feature>
<dbReference type="Proteomes" id="UP001610444">
    <property type="component" value="Unassembled WGS sequence"/>
</dbReference>
<proteinExistence type="predicted"/>
<name>A0ABR4LAI9_9EURO</name>
<feature type="region of interest" description="Disordered" evidence="1">
    <location>
        <begin position="779"/>
        <end position="798"/>
    </location>
</feature>
<feature type="compositionally biased region" description="Basic and acidic residues" evidence="1">
    <location>
        <begin position="27"/>
        <end position="37"/>
    </location>
</feature>
<feature type="region of interest" description="Disordered" evidence="1">
    <location>
        <begin position="1054"/>
        <end position="1106"/>
    </location>
</feature>
<feature type="compositionally biased region" description="Polar residues" evidence="1">
    <location>
        <begin position="267"/>
        <end position="282"/>
    </location>
</feature>
<feature type="region of interest" description="Disordered" evidence="1">
    <location>
        <begin position="715"/>
        <end position="770"/>
    </location>
</feature>
<evidence type="ECO:0000313" key="2">
    <source>
        <dbReference type="EMBL" id="KAL2860503.1"/>
    </source>
</evidence>
<feature type="compositionally biased region" description="Polar residues" evidence="1">
    <location>
        <begin position="38"/>
        <end position="47"/>
    </location>
</feature>
<accession>A0ABR4LAI9</accession>
<feature type="compositionally biased region" description="Polar residues" evidence="1">
    <location>
        <begin position="314"/>
        <end position="334"/>
    </location>
</feature>
<feature type="compositionally biased region" description="Polar residues" evidence="1">
    <location>
        <begin position="749"/>
        <end position="765"/>
    </location>
</feature>
<feature type="compositionally biased region" description="Polar residues" evidence="1">
    <location>
        <begin position="780"/>
        <end position="791"/>
    </location>
</feature>
<feature type="region of interest" description="Disordered" evidence="1">
    <location>
        <begin position="803"/>
        <end position="1014"/>
    </location>
</feature>
<feature type="compositionally biased region" description="Pro residues" evidence="1">
    <location>
        <begin position="405"/>
        <end position="419"/>
    </location>
</feature>
<feature type="compositionally biased region" description="Polar residues" evidence="1">
    <location>
        <begin position="1"/>
        <end position="19"/>
    </location>
</feature>
<feature type="compositionally biased region" description="Low complexity" evidence="1">
    <location>
        <begin position="201"/>
        <end position="213"/>
    </location>
</feature>
<keyword evidence="3" id="KW-1185">Reference proteome</keyword>
<feature type="compositionally biased region" description="Pro residues" evidence="1">
    <location>
        <begin position="376"/>
        <end position="391"/>
    </location>
</feature>
<dbReference type="RefSeq" id="XP_070905194.1">
    <property type="nucleotide sequence ID" value="XM_071042497.1"/>
</dbReference>